<dbReference type="PANTHER" id="PTHR33493:SF6">
    <property type="entry name" value="LATE EMBRYOGENESIS ABUNDANT PROTEIN 6"/>
    <property type="match status" value="1"/>
</dbReference>
<feature type="region of interest" description="Disordered" evidence="2">
    <location>
        <begin position="131"/>
        <end position="156"/>
    </location>
</feature>
<organism evidence="3 4">
    <name type="scientific">Arabis alpina</name>
    <name type="common">Alpine rock-cress</name>
    <dbReference type="NCBI Taxonomy" id="50452"/>
    <lineage>
        <taxon>Eukaryota</taxon>
        <taxon>Viridiplantae</taxon>
        <taxon>Streptophyta</taxon>
        <taxon>Embryophyta</taxon>
        <taxon>Tracheophyta</taxon>
        <taxon>Spermatophyta</taxon>
        <taxon>Magnoliopsida</taxon>
        <taxon>eudicotyledons</taxon>
        <taxon>Gunneridae</taxon>
        <taxon>Pentapetalae</taxon>
        <taxon>rosids</taxon>
        <taxon>malvids</taxon>
        <taxon>Brassicales</taxon>
        <taxon>Brassicaceae</taxon>
        <taxon>Arabideae</taxon>
        <taxon>Arabis</taxon>
    </lineage>
</organism>
<feature type="compositionally biased region" description="Basic and acidic residues" evidence="2">
    <location>
        <begin position="32"/>
        <end position="45"/>
    </location>
</feature>
<dbReference type="PANTHER" id="PTHR33493">
    <property type="entry name" value="LATE EMBRYOGENESIS ABUNDANT PROTEIN 6-RELATED"/>
    <property type="match status" value="1"/>
</dbReference>
<evidence type="ECO:0000256" key="2">
    <source>
        <dbReference type="SAM" id="MobiDB-lite"/>
    </source>
</evidence>
<keyword evidence="4" id="KW-1185">Reference proteome</keyword>
<dbReference type="InterPro" id="IPR005513">
    <property type="entry name" value="LEA_1"/>
</dbReference>
<evidence type="ECO:0000313" key="3">
    <source>
        <dbReference type="EMBL" id="KFK44995.1"/>
    </source>
</evidence>
<dbReference type="GO" id="GO:0006970">
    <property type="term" value="P:response to osmotic stress"/>
    <property type="evidence" value="ECO:0007669"/>
    <property type="project" value="EnsemblPlants"/>
</dbReference>
<dbReference type="OrthoDB" id="695393at2759"/>
<proteinExistence type="inferred from homology"/>
<dbReference type="GO" id="GO:0009793">
    <property type="term" value="P:embryo development ending in seed dormancy"/>
    <property type="evidence" value="ECO:0007669"/>
    <property type="project" value="InterPro"/>
</dbReference>
<evidence type="ECO:0000313" key="4">
    <source>
        <dbReference type="Proteomes" id="UP000029120"/>
    </source>
</evidence>
<comment type="similarity">
    <text evidence="1">Belongs to the LEA type 1 family.</text>
</comment>
<feature type="region of interest" description="Disordered" evidence="2">
    <location>
        <begin position="32"/>
        <end position="53"/>
    </location>
</feature>
<dbReference type="AlphaFoldDB" id="A0A087HS93"/>
<dbReference type="EMBL" id="CM002869">
    <property type="protein sequence ID" value="KFK44995.1"/>
    <property type="molecule type" value="Genomic_DNA"/>
</dbReference>
<sequence>MQSAKQKISDMASVAKEKMVICRAKADEKAEKAMARTKEEKEIAHQRRKAKEAEANMDMHMAKAAHAEEKLLAKQSHYHVTDHGVSHVDHGHLPHHVPMAAPAPTPVTGHGHVPMAAPAPTPVMGHGYGQNPPGATSVPPQTYPTTRHHHYGNDML</sequence>
<reference evidence="4" key="1">
    <citation type="journal article" date="2015" name="Nat. Plants">
        <title>Genome expansion of Arabis alpina linked with retrotransposition and reduced symmetric DNA methylation.</title>
        <authorList>
            <person name="Willing E.M."/>
            <person name="Rawat V."/>
            <person name="Mandakova T."/>
            <person name="Maumus F."/>
            <person name="James G.V."/>
            <person name="Nordstroem K.J."/>
            <person name="Becker C."/>
            <person name="Warthmann N."/>
            <person name="Chica C."/>
            <person name="Szarzynska B."/>
            <person name="Zytnicki M."/>
            <person name="Albani M.C."/>
            <person name="Kiefer C."/>
            <person name="Bergonzi S."/>
            <person name="Castaings L."/>
            <person name="Mateos J.L."/>
            <person name="Berns M.C."/>
            <person name="Bujdoso N."/>
            <person name="Piofczyk T."/>
            <person name="de Lorenzo L."/>
            <person name="Barrero-Sicilia C."/>
            <person name="Mateos I."/>
            <person name="Piednoel M."/>
            <person name="Hagmann J."/>
            <person name="Chen-Min-Tao R."/>
            <person name="Iglesias-Fernandez R."/>
            <person name="Schuster S.C."/>
            <person name="Alonso-Blanco C."/>
            <person name="Roudier F."/>
            <person name="Carbonero P."/>
            <person name="Paz-Ares J."/>
            <person name="Davis S.J."/>
            <person name="Pecinka A."/>
            <person name="Quesneville H."/>
            <person name="Colot V."/>
            <person name="Lysak M.A."/>
            <person name="Weigel D."/>
            <person name="Coupland G."/>
            <person name="Schneeberger K."/>
        </authorList>
    </citation>
    <scope>NUCLEOTIDE SEQUENCE [LARGE SCALE GENOMIC DNA]</scope>
    <source>
        <strain evidence="4">cv. Pajares</strain>
    </source>
</reference>
<dbReference type="Gramene" id="KFK44995">
    <property type="protein sequence ID" value="KFK44995"/>
    <property type="gene ID" value="AALP_AA1G330500"/>
</dbReference>
<dbReference type="OMA" id="MDMHMAK"/>
<accession>A0A087HS93</accession>
<dbReference type="eggNOG" id="ENOG502S735">
    <property type="taxonomic scope" value="Eukaryota"/>
</dbReference>
<dbReference type="GO" id="GO:0009414">
    <property type="term" value="P:response to water deprivation"/>
    <property type="evidence" value="ECO:0007669"/>
    <property type="project" value="EnsemblPlants"/>
</dbReference>
<protein>
    <submittedName>
        <fullName evidence="3">Uncharacterized protein</fullName>
    </submittedName>
</protein>
<dbReference type="Pfam" id="PF03760">
    <property type="entry name" value="LEA_1"/>
    <property type="match status" value="1"/>
</dbReference>
<name>A0A087HS93_ARAAL</name>
<evidence type="ECO:0000256" key="1">
    <source>
        <dbReference type="ARBA" id="ARBA00010975"/>
    </source>
</evidence>
<dbReference type="Proteomes" id="UP000029120">
    <property type="component" value="Chromosome 1"/>
</dbReference>
<gene>
    <name evidence="3" type="ordered locus">AALP_Aa1g330500</name>
</gene>